<sequence>MTVADGSQVRLADVSEVTIGTTPATPAFQIMRYVSSDVRISKQTDIPNEIRADRNVASIVDVGRSVQGTINTFLSYGTFDTWLQRLLCSTWASDVLKNGILQQAGTLEYFYEQGATDTFVRFQAVRFNTLALTLRARQSVQANWGIMGIRSPTPTNAILTGATYAPATTTPVLNAGLNVSALSFTGLTNAPKVQAMTLNITNNIYQNDVVGAYEPYSHGLGRFELTGSLTTYFENMDAYAAILDHDDIGISTTLLDELGNSYVIALAKTKFLDGGPVVGGNGQAVMIEIPFQSYFDATAAGSITITRDPA</sequence>
<organism evidence="1 2">
    <name type="scientific">Rhizobium chutanense</name>
    <dbReference type="NCBI Taxonomy" id="2035448"/>
    <lineage>
        <taxon>Bacteria</taxon>
        <taxon>Pseudomonadati</taxon>
        <taxon>Pseudomonadota</taxon>
        <taxon>Alphaproteobacteria</taxon>
        <taxon>Hyphomicrobiales</taxon>
        <taxon>Rhizobiaceae</taxon>
        <taxon>Rhizobium/Agrobacterium group</taxon>
        <taxon>Rhizobium</taxon>
    </lineage>
</organism>
<evidence type="ECO:0000313" key="2">
    <source>
        <dbReference type="Proteomes" id="UP000278081"/>
    </source>
</evidence>
<comment type="caution">
    <text evidence="1">The sequence shown here is derived from an EMBL/GenBank/DDBJ whole genome shotgun (WGS) entry which is preliminary data.</text>
</comment>
<evidence type="ECO:0008006" key="3">
    <source>
        <dbReference type="Google" id="ProtNLM"/>
    </source>
</evidence>
<accession>A0A432P404</accession>
<name>A0A432P404_9HYPH</name>
<dbReference type="Pfam" id="PF18906">
    <property type="entry name" value="Phage_tube_2"/>
    <property type="match status" value="1"/>
</dbReference>
<dbReference type="AlphaFoldDB" id="A0A432P404"/>
<dbReference type="RefSeq" id="WP_126908989.1">
    <property type="nucleotide sequence ID" value="NZ_ML133755.1"/>
</dbReference>
<evidence type="ECO:0000313" key="1">
    <source>
        <dbReference type="EMBL" id="RUM06898.1"/>
    </source>
</evidence>
<proteinExistence type="predicted"/>
<dbReference type="OrthoDB" id="976200at2"/>
<gene>
    <name evidence="1" type="ORF">EFR84_11510</name>
</gene>
<protein>
    <recommendedName>
        <fullName evidence="3">Phage tail protein</fullName>
    </recommendedName>
</protein>
<dbReference type="EMBL" id="RJTJ01000008">
    <property type="protein sequence ID" value="RUM06898.1"/>
    <property type="molecule type" value="Genomic_DNA"/>
</dbReference>
<reference evidence="1 2" key="1">
    <citation type="submission" date="2018-11" db="EMBL/GenBank/DDBJ databases">
        <title>Rhizobium chutanense sp. nov., isolated from root nodules of Phaseolus vulgaris in China.</title>
        <authorList>
            <person name="Huo Y."/>
        </authorList>
    </citation>
    <scope>NUCLEOTIDE SEQUENCE [LARGE SCALE GENOMIC DNA]</scope>
    <source>
        <strain evidence="1 2">C16</strain>
    </source>
</reference>
<dbReference type="Proteomes" id="UP000278081">
    <property type="component" value="Unassembled WGS sequence"/>
</dbReference>
<dbReference type="InterPro" id="IPR044000">
    <property type="entry name" value="Phage_tube_2"/>
</dbReference>